<dbReference type="InterPro" id="IPR010540">
    <property type="entry name" value="CmpB_TMEM229"/>
</dbReference>
<dbReference type="Pfam" id="PF06541">
    <property type="entry name" value="ABC_trans_CmpB"/>
    <property type="match status" value="1"/>
</dbReference>
<comment type="caution">
    <text evidence="2">The sequence shown here is derived from an EMBL/GenBank/DDBJ whole genome shotgun (WGS) entry which is preliminary data.</text>
</comment>
<feature type="transmembrane region" description="Helical" evidence="1">
    <location>
        <begin position="262"/>
        <end position="281"/>
    </location>
</feature>
<keyword evidence="1" id="KW-0812">Transmembrane</keyword>
<dbReference type="PANTHER" id="PTHR40076">
    <property type="entry name" value="MEMBRANE PROTEIN-RELATED"/>
    <property type="match status" value="1"/>
</dbReference>
<feature type="transmembrane region" description="Helical" evidence="1">
    <location>
        <begin position="140"/>
        <end position="163"/>
    </location>
</feature>
<dbReference type="RefSeq" id="WP_262067740.1">
    <property type="nucleotide sequence ID" value="NZ_JAMXOC010000001.1"/>
</dbReference>
<sequence>MIFNRKKIKTTGKQTLKLNYRKYVIVCLIVLLIGGGYTGTRDALFSAAEPSVIPEETTQTTLDRLPSSAKNSQAVDDFVKGVNDIYQVRNDTLTKMRAYKPTRGIFAQFFNNISSSGDFISGSLNAINHIAFKGQLQEGIIIYAALLIGILFSLFVAKILGVGEKRVFLESRRYTGTKMERILFPFQIRRVLKLGLAFIRLEIYNFLWMLTVIGAFIKRYSYYLVPYILAENPNITGKEAIALSRTMMNGHKWEMCKLELSFMGWYILNSLSFGLVGIFYFNPYKTCCETEVYMLLRREAITKNLPGSNLLNDVCLDPEMVVPEAYPVHEYHLPIPKQREWLKIDYNVNYPIQHLILIFFSFAFVGWVWEVSLHLVADGVFVNRGVLFGPWLPIYGAGSVLVLILLRPFRHNHLLTFFLAILVCGVIEYGTSYFLDMKFHTKWWDYSGYLLNINGRVCLEGLLVFGLGCYAIIYLVAPLLESLFSHLERRLGWIIATILISLFLTDLVHSHFHPNKGKGITDYQSHTIKKMDISIS</sequence>
<keyword evidence="3" id="KW-1185">Reference proteome</keyword>
<accession>A0ABT1EDT3</accession>
<evidence type="ECO:0000256" key="1">
    <source>
        <dbReference type="SAM" id="Phobius"/>
    </source>
</evidence>
<feature type="transmembrane region" description="Helical" evidence="1">
    <location>
        <begin position="191"/>
        <end position="217"/>
    </location>
</feature>
<feature type="transmembrane region" description="Helical" evidence="1">
    <location>
        <begin position="492"/>
        <end position="512"/>
    </location>
</feature>
<feature type="transmembrane region" description="Helical" evidence="1">
    <location>
        <begin position="20"/>
        <end position="37"/>
    </location>
</feature>
<feature type="transmembrane region" description="Helical" evidence="1">
    <location>
        <begin position="413"/>
        <end position="435"/>
    </location>
</feature>
<dbReference type="InterPro" id="IPR010380">
    <property type="entry name" value="DUF975"/>
</dbReference>
<dbReference type="Proteomes" id="UP001523565">
    <property type="component" value="Unassembled WGS sequence"/>
</dbReference>
<keyword evidence="1" id="KW-0472">Membrane</keyword>
<evidence type="ECO:0000313" key="3">
    <source>
        <dbReference type="Proteomes" id="UP001523565"/>
    </source>
</evidence>
<feature type="transmembrane region" description="Helical" evidence="1">
    <location>
        <begin position="348"/>
        <end position="368"/>
    </location>
</feature>
<dbReference type="Pfam" id="PF06161">
    <property type="entry name" value="DUF975"/>
    <property type="match status" value="1"/>
</dbReference>
<feature type="transmembrane region" description="Helical" evidence="1">
    <location>
        <begin position="388"/>
        <end position="406"/>
    </location>
</feature>
<organism evidence="2 3">
    <name type="scientific">Ohessyouella blattaphilus</name>
    <dbReference type="NCBI Taxonomy" id="2949333"/>
    <lineage>
        <taxon>Bacteria</taxon>
        <taxon>Bacillati</taxon>
        <taxon>Bacillota</taxon>
        <taxon>Clostridia</taxon>
        <taxon>Lachnospirales</taxon>
        <taxon>Lachnospiraceae</taxon>
        <taxon>Ohessyouella</taxon>
    </lineage>
</organism>
<gene>
    <name evidence="2" type="ORF">NK118_01025</name>
</gene>
<name>A0ABT1EDT3_9FIRM</name>
<dbReference type="PANTHER" id="PTHR40076:SF1">
    <property type="entry name" value="MEMBRANE PROTEIN"/>
    <property type="match status" value="1"/>
</dbReference>
<dbReference type="EMBL" id="JAMZFV010000001">
    <property type="protein sequence ID" value="MCP1108835.1"/>
    <property type="molecule type" value="Genomic_DNA"/>
</dbReference>
<reference evidence="2 3" key="1">
    <citation type="journal article" date="2022" name="Genome Biol. Evol.">
        <title>Host diet, physiology and behaviors set the stage for Lachnospiraceae cladogenesis.</title>
        <authorList>
            <person name="Vera-Ponce De Leon A."/>
            <person name="Schneider M."/>
            <person name="Jahnes B.C."/>
            <person name="Sadowski V."/>
            <person name="Camuy-Velez L.A."/>
            <person name="Duan J."/>
            <person name="Sabree Z.L."/>
        </authorList>
    </citation>
    <scope>NUCLEOTIDE SEQUENCE [LARGE SCALE GENOMIC DNA]</scope>
    <source>
        <strain evidence="2 3">PAL227</strain>
    </source>
</reference>
<protein>
    <submittedName>
        <fullName evidence="2">DUF975 family protein</fullName>
    </submittedName>
</protein>
<feature type="transmembrane region" description="Helical" evidence="1">
    <location>
        <begin position="461"/>
        <end position="480"/>
    </location>
</feature>
<keyword evidence="1" id="KW-1133">Transmembrane helix</keyword>
<evidence type="ECO:0000313" key="2">
    <source>
        <dbReference type="EMBL" id="MCP1108835.1"/>
    </source>
</evidence>
<proteinExistence type="predicted"/>